<dbReference type="SUPFAM" id="SSF46689">
    <property type="entry name" value="Homeodomain-like"/>
    <property type="match status" value="1"/>
</dbReference>
<proteinExistence type="predicted"/>
<accession>A0ABY5P7J5</accession>
<keyword evidence="3" id="KW-1185">Reference proteome</keyword>
<name>A0ABY5P7J5_9LACT</name>
<dbReference type="SUPFAM" id="SSF53098">
    <property type="entry name" value="Ribonuclease H-like"/>
    <property type="match status" value="1"/>
</dbReference>
<feature type="domain" description="Integrase catalytic" evidence="1">
    <location>
        <begin position="130"/>
        <end position="325"/>
    </location>
</feature>
<protein>
    <recommendedName>
        <fullName evidence="1">Integrase catalytic domain-containing protein</fullName>
    </recommendedName>
</protein>
<sequence length="347" mass="40678">MKNAYFPSKLKYKILEEARLNGNVTETCNKYGISRTVYYKWNKRFNLLGMEGLQDVKRTKRKKSLNKIDLEYYIMSYVLKKPEYGARRIFYALDEEGFIVSESSIYNFLKEKGLNSKELRLSYVKREKVKDVGPHSVRKVENILRFSGKEAGYAILQRTLFLGKNKHLKNIYITLSIDLYSLYMVGTISETRTTECIIKHTERRLLPTYRSFGVPIKNIITDSSLAYASHWQGSVHEYYQYLKKNGIIQRVMLRKNIEALKVTEENILLVKDRLLQNIFQLTKDYGFDELDIELEFILREYNNNFLHLHGKTKGKTPTKLLYAANQEKTPLPLWVELLDLSSSSGKQ</sequence>
<dbReference type="Proteomes" id="UP001315967">
    <property type="component" value="Chromosome"/>
</dbReference>
<dbReference type="RefSeq" id="WP_313794207.1">
    <property type="nucleotide sequence ID" value="NZ_CP102453.1"/>
</dbReference>
<dbReference type="Pfam" id="PF13518">
    <property type="entry name" value="HTH_28"/>
    <property type="match status" value="1"/>
</dbReference>
<dbReference type="InterPro" id="IPR009057">
    <property type="entry name" value="Homeodomain-like_sf"/>
</dbReference>
<gene>
    <name evidence="2" type="ORF">NRE15_03380</name>
</gene>
<dbReference type="InterPro" id="IPR055247">
    <property type="entry name" value="InsJ-like_HTH"/>
</dbReference>
<evidence type="ECO:0000313" key="2">
    <source>
        <dbReference type="EMBL" id="UUX34706.1"/>
    </source>
</evidence>
<dbReference type="InterPro" id="IPR001584">
    <property type="entry name" value="Integrase_cat-core"/>
</dbReference>
<dbReference type="Gene3D" id="3.30.420.10">
    <property type="entry name" value="Ribonuclease H-like superfamily/Ribonuclease H"/>
    <property type="match status" value="1"/>
</dbReference>
<evidence type="ECO:0000313" key="3">
    <source>
        <dbReference type="Proteomes" id="UP001315967"/>
    </source>
</evidence>
<dbReference type="PROSITE" id="PS50994">
    <property type="entry name" value="INTEGRASE"/>
    <property type="match status" value="1"/>
</dbReference>
<evidence type="ECO:0000259" key="1">
    <source>
        <dbReference type="PROSITE" id="PS50994"/>
    </source>
</evidence>
<organism evidence="2 3">
    <name type="scientific">Fundicoccus culcitae</name>
    <dbReference type="NCBI Taxonomy" id="2969821"/>
    <lineage>
        <taxon>Bacteria</taxon>
        <taxon>Bacillati</taxon>
        <taxon>Bacillota</taxon>
        <taxon>Bacilli</taxon>
        <taxon>Lactobacillales</taxon>
        <taxon>Aerococcaceae</taxon>
        <taxon>Fundicoccus</taxon>
    </lineage>
</organism>
<dbReference type="InterPro" id="IPR012337">
    <property type="entry name" value="RNaseH-like_sf"/>
</dbReference>
<dbReference type="InterPro" id="IPR036397">
    <property type="entry name" value="RNaseH_sf"/>
</dbReference>
<dbReference type="EMBL" id="CP102453">
    <property type="protein sequence ID" value="UUX34706.1"/>
    <property type="molecule type" value="Genomic_DNA"/>
</dbReference>
<reference evidence="2 3" key="1">
    <citation type="submission" date="2022-08" db="EMBL/GenBank/DDBJ databases">
        <title>Aerococcaceae sp. nov isolated from spoiled eye mask.</title>
        <authorList>
            <person name="Zhou G."/>
            <person name="Xie X.-B."/>
            <person name="Shi Q.-S."/>
            <person name="Wang Y.-S."/>
            <person name="Wen X."/>
            <person name="Peng H."/>
            <person name="Yang X.-J."/>
            <person name="Tao H.-B."/>
            <person name="Huang X.-M."/>
        </authorList>
    </citation>
    <scope>NUCLEOTIDE SEQUENCE [LARGE SCALE GENOMIC DNA]</scope>
    <source>
        <strain evidence="3">DM20194951</strain>
    </source>
</reference>